<dbReference type="AlphaFoldDB" id="A0A7R8UUN3"/>
<keyword evidence="15" id="KW-1185">Reference proteome</keyword>
<dbReference type="Proteomes" id="UP000594454">
    <property type="component" value="Chromosome 4"/>
</dbReference>
<proteinExistence type="inferred from homology"/>
<evidence type="ECO:0000313" key="15">
    <source>
        <dbReference type="Proteomes" id="UP000594454"/>
    </source>
</evidence>
<organism evidence="14 15">
    <name type="scientific">Hermetia illucens</name>
    <name type="common">Black soldier fly</name>
    <dbReference type="NCBI Taxonomy" id="343691"/>
    <lineage>
        <taxon>Eukaryota</taxon>
        <taxon>Metazoa</taxon>
        <taxon>Ecdysozoa</taxon>
        <taxon>Arthropoda</taxon>
        <taxon>Hexapoda</taxon>
        <taxon>Insecta</taxon>
        <taxon>Pterygota</taxon>
        <taxon>Neoptera</taxon>
        <taxon>Endopterygota</taxon>
        <taxon>Diptera</taxon>
        <taxon>Brachycera</taxon>
        <taxon>Stratiomyomorpha</taxon>
        <taxon>Stratiomyidae</taxon>
        <taxon>Hermetiinae</taxon>
        <taxon>Hermetia</taxon>
    </lineage>
</organism>
<evidence type="ECO:0000256" key="5">
    <source>
        <dbReference type="ARBA" id="ARBA00022692"/>
    </source>
</evidence>
<evidence type="ECO:0000256" key="10">
    <source>
        <dbReference type="ARBA" id="ARBA00023201"/>
    </source>
</evidence>
<keyword evidence="6 13" id="KW-1133">Transmembrane helix</keyword>
<keyword evidence="8 12" id="KW-0406">Ion transport</keyword>
<reference evidence="14 15" key="1">
    <citation type="submission" date="2020-11" db="EMBL/GenBank/DDBJ databases">
        <authorList>
            <person name="Wallbank WR R."/>
            <person name="Pardo Diaz C."/>
            <person name="Kozak K."/>
            <person name="Martin S."/>
            <person name="Jiggins C."/>
            <person name="Moest M."/>
            <person name="Warren A I."/>
            <person name="Generalovic N T."/>
            <person name="Byers J.R.P. K."/>
            <person name="Montejo-Kovacevich G."/>
            <person name="Yen C E."/>
        </authorList>
    </citation>
    <scope>NUCLEOTIDE SEQUENCE [LARGE SCALE GENOMIC DNA]</scope>
</reference>
<evidence type="ECO:0000256" key="7">
    <source>
        <dbReference type="ARBA" id="ARBA00023053"/>
    </source>
</evidence>
<keyword evidence="11 12" id="KW-0407">Ion channel</keyword>
<dbReference type="PANTHER" id="PTHR11690">
    <property type="entry name" value="AMILORIDE-SENSITIVE SODIUM CHANNEL-RELATED"/>
    <property type="match status" value="1"/>
</dbReference>
<comment type="similarity">
    <text evidence="2 12">Belongs to the amiloride-sensitive sodium channel (TC 1.A.6) family.</text>
</comment>
<evidence type="ECO:0000256" key="2">
    <source>
        <dbReference type="ARBA" id="ARBA00007193"/>
    </source>
</evidence>
<feature type="transmembrane region" description="Helical" evidence="13">
    <location>
        <begin position="223"/>
        <end position="246"/>
    </location>
</feature>
<dbReference type="GO" id="GO:0005886">
    <property type="term" value="C:plasma membrane"/>
    <property type="evidence" value="ECO:0007669"/>
    <property type="project" value="TreeGrafter"/>
</dbReference>
<dbReference type="InterPro" id="IPR001873">
    <property type="entry name" value="ENaC"/>
</dbReference>
<evidence type="ECO:0000256" key="4">
    <source>
        <dbReference type="ARBA" id="ARBA00022461"/>
    </source>
</evidence>
<evidence type="ECO:0000256" key="3">
    <source>
        <dbReference type="ARBA" id="ARBA00022448"/>
    </source>
</evidence>
<evidence type="ECO:0000256" key="6">
    <source>
        <dbReference type="ARBA" id="ARBA00022989"/>
    </source>
</evidence>
<keyword evidence="10 12" id="KW-0739">Sodium transport</keyword>
<evidence type="ECO:0000256" key="8">
    <source>
        <dbReference type="ARBA" id="ARBA00023065"/>
    </source>
</evidence>
<dbReference type="Gene3D" id="1.10.287.770">
    <property type="entry name" value="YojJ-like"/>
    <property type="match status" value="1"/>
</dbReference>
<accession>A0A7R8UUN3</accession>
<keyword evidence="7" id="KW-0915">Sodium</keyword>
<dbReference type="Gene3D" id="1.10.287.820">
    <property type="entry name" value="Acid-sensing ion channel domain"/>
    <property type="match status" value="1"/>
</dbReference>
<dbReference type="InParanoid" id="A0A7R8UUN3"/>
<keyword evidence="3 12" id="KW-0813">Transport</keyword>
<dbReference type="PRINTS" id="PR01078">
    <property type="entry name" value="AMINACHANNEL"/>
</dbReference>
<name>A0A7R8UUN3_HERIL</name>
<evidence type="ECO:0000256" key="1">
    <source>
        <dbReference type="ARBA" id="ARBA00004141"/>
    </source>
</evidence>
<dbReference type="EMBL" id="LR899012">
    <property type="protein sequence ID" value="CAD7087312.1"/>
    <property type="molecule type" value="Genomic_DNA"/>
</dbReference>
<dbReference type="OrthoDB" id="6021021at2759"/>
<protein>
    <submittedName>
        <fullName evidence="14">Uncharacterized protein</fullName>
    </submittedName>
</protein>
<keyword evidence="9 13" id="KW-0472">Membrane</keyword>
<dbReference type="Pfam" id="PF00858">
    <property type="entry name" value="ASC"/>
    <property type="match status" value="1"/>
</dbReference>
<dbReference type="PANTHER" id="PTHR11690:SF243">
    <property type="entry name" value="PICKPOCKET 12-RELATED"/>
    <property type="match status" value="1"/>
</dbReference>
<evidence type="ECO:0000256" key="9">
    <source>
        <dbReference type="ARBA" id="ARBA00023136"/>
    </source>
</evidence>
<evidence type="ECO:0000256" key="12">
    <source>
        <dbReference type="RuleBase" id="RU000679"/>
    </source>
</evidence>
<evidence type="ECO:0000256" key="11">
    <source>
        <dbReference type="ARBA" id="ARBA00023303"/>
    </source>
</evidence>
<sequence>MGFTVVLNASLNEYFCSSSRNAGFKILVHGSSEVPRIADSATLVPTKYETRIQINPSYRDTAKNVRSLPIKDRKCLYNSELTLKSFRIYTSGNCRMECTADIMERECGCIQIYLPRRSNDTLICGLSDIRCANQVEREVNNLLNPNGKCNSCPCSCDYIEYKVTVTRSRLLAKDPQLDAILQSGYDVNELAVVHFYHNQRRIRVTRMEAYLGFLNFFSNSGGIYSLFLGFSFLSLIELCYFTVLFLPKAIKYIRTKAQRTVKAAPKCASIYSMNREESIIRRKIGAYFISNADAE</sequence>
<dbReference type="OMA" id="DCCEIFE"/>
<keyword evidence="4 12" id="KW-0894">Sodium channel</keyword>
<keyword evidence="5 12" id="KW-0812">Transmembrane</keyword>
<evidence type="ECO:0000313" key="14">
    <source>
        <dbReference type="EMBL" id="CAD7087312.1"/>
    </source>
</evidence>
<comment type="subcellular location">
    <subcellularLocation>
        <location evidence="1">Membrane</location>
        <topology evidence="1">Multi-pass membrane protein</topology>
    </subcellularLocation>
</comment>
<dbReference type="GO" id="GO:0015280">
    <property type="term" value="F:ligand-gated sodium channel activity"/>
    <property type="evidence" value="ECO:0007669"/>
    <property type="project" value="TreeGrafter"/>
</dbReference>
<evidence type="ECO:0000256" key="13">
    <source>
        <dbReference type="SAM" id="Phobius"/>
    </source>
</evidence>
<gene>
    <name evidence="14" type="ORF">HERILL_LOCUS10029</name>
</gene>